<keyword evidence="6" id="KW-0472">Membrane</keyword>
<evidence type="ECO:0000259" key="8">
    <source>
        <dbReference type="PROSITE" id="PS51767"/>
    </source>
</evidence>
<evidence type="ECO:0000256" key="7">
    <source>
        <dbReference type="SAM" id="SignalP"/>
    </source>
</evidence>
<dbReference type="InterPro" id="IPR021109">
    <property type="entry name" value="Peptidase_aspartic_dom_sf"/>
</dbReference>
<keyword evidence="3 7" id="KW-0732">Signal</keyword>
<protein>
    <submittedName>
        <fullName evidence="9">Aspartic peptidase domain-containing protein</fullName>
    </submittedName>
</protein>
<dbReference type="PANTHER" id="PTHR47966">
    <property type="entry name" value="BETA-SITE APP-CLEAVING ENZYME, ISOFORM A-RELATED"/>
    <property type="match status" value="1"/>
</dbReference>
<accession>A0ABR1FB79</accession>
<dbReference type="PROSITE" id="PS51767">
    <property type="entry name" value="PEPTIDASE_A1"/>
    <property type="match status" value="1"/>
</dbReference>
<dbReference type="GeneID" id="90036812"/>
<keyword evidence="6" id="KW-1133">Transmembrane helix</keyword>
<feature type="chain" id="PRO_5046223465" evidence="7">
    <location>
        <begin position="22"/>
        <end position="507"/>
    </location>
</feature>
<name>A0ABR1FB79_9ASCO</name>
<feature type="signal peptide" evidence="7">
    <location>
        <begin position="1"/>
        <end position="21"/>
    </location>
</feature>
<evidence type="ECO:0000256" key="3">
    <source>
        <dbReference type="ARBA" id="ARBA00022729"/>
    </source>
</evidence>
<feature type="domain" description="Peptidase A1" evidence="8">
    <location>
        <begin position="61"/>
        <end position="390"/>
    </location>
</feature>
<dbReference type="PANTHER" id="PTHR47966:SF65">
    <property type="entry name" value="ASPARTIC-TYPE ENDOPEPTIDASE"/>
    <property type="match status" value="1"/>
</dbReference>
<dbReference type="CDD" id="cd05474">
    <property type="entry name" value="SAP_like"/>
    <property type="match status" value="1"/>
</dbReference>
<evidence type="ECO:0000313" key="10">
    <source>
        <dbReference type="Proteomes" id="UP001498771"/>
    </source>
</evidence>
<dbReference type="InterPro" id="IPR033876">
    <property type="entry name" value="SAP-like"/>
</dbReference>
<dbReference type="Gene3D" id="2.40.70.10">
    <property type="entry name" value="Acid Proteases"/>
    <property type="match status" value="2"/>
</dbReference>
<proteinExistence type="inferred from homology"/>
<dbReference type="InterPro" id="IPR033121">
    <property type="entry name" value="PEPTIDASE_A1"/>
</dbReference>
<comment type="similarity">
    <text evidence="1">Belongs to the peptidase A1 family.</text>
</comment>
<evidence type="ECO:0000256" key="2">
    <source>
        <dbReference type="ARBA" id="ARBA00022670"/>
    </source>
</evidence>
<keyword evidence="10" id="KW-1185">Reference proteome</keyword>
<dbReference type="SUPFAM" id="SSF50630">
    <property type="entry name" value="Acid proteases"/>
    <property type="match status" value="1"/>
</dbReference>
<keyword evidence="2" id="KW-0645">Protease</keyword>
<dbReference type="EMBL" id="JBBJBU010000001">
    <property type="protein sequence ID" value="KAK7207105.1"/>
    <property type="molecule type" value="Genomic_DNA"/>
</dbReference>
<dbReference type="InterPro" id="IPR001461">
    <property type="entry name" value="Aspartic_peptidase_A1"/>
</dbReference>
<organism evidence="9 10">
    <name type="scientific">Myxozyma melibiosi</name>
    <dbReference type="NCBI Taxonomy" id="54550"/>
    <lineage>
        <taxon>Eukaryota</taxon>
        <taxon>Fungi</taxon>
        <taxon>Dikarya</taxon>
        <taxon>Ascomycota</taxon>
        <taxon>Saccharomycotina</taxon>
        <taxon>Lipomycetes</taxon>
        <taxon>Lipomycetales</taxon>
        <taxon>Lipomycetaceae</taxon>
        <taxon>Myxozyma</taxon>
    </lineage>
</organism>
<evidence type="ECO:0000256" key="6">
    <source>
        <dbReference type="SAM" id="Phobius"/>
    </source>
</evidence>
<gene>
    <name evidence="9" type="ORF">BZA70DRAFT_270495</name>
</gene>
<dbReference type="RefSeq" id="XP_064770138.1">
    <property type="nucleotide sequence ID" value="XM_064911300.1"/>
</dbReference>
<feature type="transmembrane region" description="Helical" evidence="6">
    <location>
        <begin position="488"/>
        <end position="506"/>
    </location>
</feature>
<keyword evidence="5" id="KW-0378">Hydrolase</keyword>
<keyword evidence="6" id="KW-0812">Transmembrane</keyword>
<evidence type="ECO:0000256" key="4">
    <source>
        <dbReference type="ARBA" id="ARBA00022750"/>
    </source>
</evidence>
<keyword evidence="4" id="KW-0064">Aspartyl protease</keyword>
<dbReference type="PRINTS" id="PR00792">
    <property type="entry name" value="PEPSIN"/>
</dbReference>
<evidence type="ECO:0000313" key="9">
    <source>
        <dbReference type="EMBL" id="KAK7207105.1"/>
    </source>
</evidence>
<dbReference type="Pfam" id="PF00026">
    <property type="entry name" value="Asp"/>
    <property type="match status" value="1"/>
</dbReference>
<reference evidence="9 10" key="1">
    <citation type="submission" date="2024-03" db="EMBL/GenBank/DDBJ databases">
        <title>Genome-scale model development and genomic sequencing of the oleaginous clade Lipomyces.</title>
        <authorList>
            <consortium name="Lawrence Berkeley National Laboratory"/>
            <person name="Czajka J.J."/>
            <person name="Han Y."/>
            <person name="Kim J."/>
            <person name="Mondo S.J."/>
            <person name="Hofstad B.A."/>
            <person name="Robles A."/>
            <person name="Haridas S."/>
            <person name="Riley R."/>
            <person name="LaButti K."/>
            <person name="Pangilinan J."/>
            <person name="Andreopoulos W."/>
            <person name="Lipzen A."/>
            <person name="Yan J."/>
            <person name="Wang M."/>
            <person name="Ng V."/>
            <person name="Grigoriev I.V."/>
            <person name="Spatafora J.W."/>
            <person name="Magnuson J.K."/>
            <person name="Baker S.E."/>
            <person name="Pomraning K.R."/>
        </authorList>
    </citation>
    <scope>NUCLEOTIDE SEQUENCE [LARGE SCALE GENOMIC DNA]</scope>
    <source>
        <strain evidence="9 10">Phaff 52-87</strain>
    </source>
</reference>
<dbReference type="Proteomes" id="UP001498771">
    <property type="component" value="Unassembled WGS sequence"/>
</dbReference>
<sequence length="507" mass="53616">MKGSLFTAAAIAAIASNMVAAVPGTVHLDVTRKFSSSPKIIKRDTESTAAITLHAADSLAYFAELHVGTPPQTVYVQVDTGSSDLWVNSVSNPYCATNTSDCTDFGTFDANKSSTLTYGDDYMNATYVDGSNGGGPYVHDTVEVDGLSLTNATFGLAESGSRNFGILGVGYETVEAAHKKMYSNFPALMVEQGLVASRVYSLYINDTDSDTGSILFGGIDRAKYEGDMVEVPFQLQGNMTVYTSFWVTLESMKFSSGNKTVTVGNVNSNVVLDSGTSHAYLPSQIVDYLINDLNLASYDEENDVYMAPCSARDRTDTLDFGFEGVTIRVPMRDLYLPSGDSTAKYANGEEICMFRVMSSEQSDGISLLGDAFLSSAYVVYDLDNNIAGMAQAKVNVAESDIVAVGSGEHAILRAIGASASNSTSSTSVTSTITSAPSATHTTLVRSVVQYNTAPYSSTSNHTAANTTSWTMSTPTASVMTGGAGSLSYNYASLVSVAAAVLFSVLIM</sequence>
<evidence type="ECO:0000256" key="5">
    <source>
        <dbReference type="ARBA" id="ARBA00022801"/>
    </source>
</evidence>
<comment type="caution">
    <text evidence="9">The sequence shown here is derived from an EMBL/GenBank/DDBJ whole genome shotgun (WGS) entry which is preliminary data.</text>
</comment>
<evidence type="ECO:0000256" key="1">
    <source>
        <dbReference type="ARBA" id="ARBA00007447"/>
    </source>
</evidence>